<dbReference type="SUPFAM" id="SSF53098">
    <property type="entry name" value="Ribonuclease H-like"/>
    <property type="match status" value="1"/>
</dbReference>
<evidence type="ECO:0000259" key="8">
    <source>
        <dbReference type="Pfam" id="PF14372"/>
    </source>
</evidence>
<proteinExistence type="predicted"/>
<keyword evidence="5" id="KW-0238">DNA-binding</keyword>
<evidence type="ECO:0000313" key="9">
    <source>
        <dbReference type="EMBL" id="CAL0327736.1"/>
    </source>
</evidence>
<dbReference type="Proteomes" id="UP001497480">
    <property type="component" value="Unassembled WGS sequence"/>
</dbReference>
<comment type="subcellular location">
    <subcellularLocation>
        <location evidence="1">Nucleus</location>
    </subcellularLocation>
</comment>
<reference evidence="9 10" key="1">
    <citation type="submission" date="2024-03" db="EMBL/GenBank/DDBJ databases">
        <authorList>
            <person name="Martinez-Hernandez J."/>
        </authorList>
    </citation>
    <scope>NUCLEOTIDE SEQUENCE [LARGE SCALE GENOMIC DNA]</scope>
</reference>
<evidence type="ECO:0000256" key="5">
    <source>
        <dbReference type="ARBA" id="ARBA00023125"/>
    </source>
</evidence>
<protein>
    <recommendedName>
        <fullName evidence="8">hAT-like transposase RNase-H fold domain-containing protein</fullName>
    </recommendedName>
</protein>
<name>A0AAV1Y314_LUPLU</name>
<dbReference type="InterPro" id="IPR012337">
    <property type="entry name" value="RNaseH-like_sf"/>
</dbReference>
<keyword evidence="3" id="KW-0863">Zinc-finger</keyword>
<evidence type="ECO:0000256" key="6">
    <source>
        <dbReference type="ARBA" id="ARBA00023242"/>
    </source>
</evidence>
<dbReference type="GO" id="GO:0008270">
    <property type="term" value="F:zinc ion binding"/>
    <property type="evidence" value="ECO:0007669"/>
    <property type="project" value="UniProtKB-KW"/>
</dbReference>
<dbReference type="EMBL" id="CAXHTB010000020">
    <property type="protein sequence ID" value="CAL0327736.1"/>
    <property type="molecule type" value="Genomic_DNA"/>
</dbReference>
<feature type="compositionally biased region" description="Polar residues" evidence="7">
    <location>
        <begin position="1"/>
        <end position="14"/>
    </location>
</feature>
<feature type="domain" description="hAT-like transposase RNase-H fold" evidence="8">
    <location>
        <begin position="265"/>
        <end position="347"/>
    </location>
</feature>
<dbReference type="GO" id="GO:0005634">
    <property type="term" value="C:nucleus"/>
    <property type="evidence" value="ECO:0007669"/>
    <property type="project" value="UniProtKB-SubCell"/>
</dbReference>
<dbReference type="AlphaFoldDB" id="A0AAV1Y314"/>
<dbReference type="Pfam" id="PF14372">
    <property type="entry name" value="hAT-like_RNase-H"/>
    <property type="match status" value="1"/>
</dbReference>
<sequence length="364" mass="42037">MEGSGHNSNPTNIDNETEDVEDDIQESQSVELGKSNKRSKSLTSNVWKSFTKIGVGDDEIERAKCNGCKTIYRCGISDGKDYDSIHVSRNTAKADVMRIYMIEKDRLKKEMSNIPTRISLTSDLWTTCTTEGYICLTAHYVDSNRKLTNNASSNDVMQEQLKNKLIVENSLLCDEHIFHVRCSTHILNLIFQERLKAASDTLYKIRESIKYVRSSEGRMLKFKVCIEKICGVDASVGLCLDVPTRWNSTYLMLESAIKYKHVFEKIHMYDDNYRDEDEVLRSMANMMVKKFEKYWDAYSVVLAMGAILDPRVKLETLNYYFERVDDSTFETKLQLVKKKLYMLFEQYYNTSASTSMQTLTFDAP</sequence>
<evidence type="ECO:0000256" key="3">
    <source>
        <dbReference type="ARBA" id="ARBA00022771"/>
    </source>
</evidence>
<keyword evidence="2" id="KW-0479">Metal-binding</keyword>
<dbReference type="InterPro" id="IPR052035">
    <property type="entry name" value="ZnF_BED_domain_contain"/>
</dbReference>
<accession>A0AAV1Y314</accession>
<comment type="caution">
    <text evidence="9">The sequence shown here is derived from an EMBL/GenBank/DDBJ whole genome shotgun (WGS) entry which is preliminary data.</text>
</comment>
<evidence type="ECO:0000313" key="10">
    <source>
        <dbReference type="Proteomes" id="UP001497480"/>
    </source>
</evidence>
<dbReference type="InterPro" id="IPR025525">
    <property type="entry name" value="hAT-like_transposase_RNase-H"/>
</dbReference>
<evidence type="ECO:0000256" key="1">
    <source>
        <dbReference type="ARBA" id="ARBA00004123"/>
    </source>
</evidence>
<dbReference type="PANTHER" id="PTHR46481:SF10">
    <property type="entry name" value="ZINC FINGER BED DOMAIN-CONTAINING PROTEIN 39"/>
    <property type="match status" value="1"/>
</dbReference>
<evidence type="ECO:0000256" key="2">
    <source>
        <dbReference type="ARBA" id="ARBA00022723"/>
    </source>
</evidence>
<evidence type="ECO:0000256" key="4">
    <source>
        <dbReference type="ARBA" id="ARBA00022833"/>
    </source>
</evidence>
<organism evidence="9 10">
    <name type="scientific">Lupinus luteus</name>
    <name type="common">European yellow lupine</name>
    <dbReference type="NCBI Taxonomy" id="3873"/>
    <lineage>
        <taxon>Eukaryota</taxon>
        <taxon>Viridiplantae</taxon>
        <taxon>Streptophyta</taxon>
        <taxon>Embryophyta</taxon>
        <taxon>Tracheophyta</taxon>
        <taxon>Spermatophyta</taxon>
        <taxon>Magnoliopsida</taxon>
        <taxon>eudicotyledons</taxon>
        <taxon>Gunneridae</taxon>
        <taxon>Pentapetalae</taxon>
        <taxon>rosids</taxon>
        <taxon>fabids</taxon>
        <taxon>Fabales</taxon>
        <taxon>Fabaceae</taxon>
        <taxon>Papilionoideae</taxon>
        <taxon>50 kb inversion clade</taxon>
        <taxon>genistoids sensu lato</taxon>
        <taxon>core genistoids</taxon>
        <taxon>Genisteae</taxon>
        <taxon>Lupinus</taxon>
    </lineage>
</organism>
<dbReference type="GO" id="GO:0003677">
    <property type="term" value="F:DNA binding"/>
    <property type="evidence" value="ECO:0007669"/>
    <property type="project" value="UniProtKB-KW"/>
</dbReference>
<gene>
    <name evidence="9" type="ORF">LLUT_LOCUS28796</name>
</gene>
<keyword evidence="6" id="KW-0539">Nucleus</keyword>
<evidence type="ECO:0000256" key="7">
    <source>
        <dbReference type="SAM" id="MobiDB-lite"/>
    </source>
</evidence>
<keyword evidence="4" id="KW-0862">Zinc</keyword>
<feature type="compositionally biased region" description="Acidic residues" evidence="7">
    <location>
        <begin position="15"/>
        <end position="25"/>
    </location>
</feature>
<feature type="region of interest" description="Disordered" evidence="7">
    <location>
        <begin position="1"/>
        <end position="37"/>
    </location>
</feature>
<keyword evidence="10" id="KW-1185">Reference proteome</keyword>
<dbReference type="PANTHER" id="PTHR46481">
    <property type="entry name" value="ZINC FINGER BED DOMAIN-CONTAINING PROTEIN 4"/>
    <property type="match status" value="1"/>
</dbReference>